<keyword evidence="4" id="KW-0597">Phosphoprotein</keyword>
<dbReference type="SUPFAM" id="SSF56112">
    <property type="entry name" value="Protein kinase-like (PK-like)"/>
    <property type="match status" value="1"/>
</dbReference>
<dbReference type="InterPro" id="IPR001245">
    <property type="entry name" value="Ser-Thr/Tyr_kinase_cat_dom"/>
</dbReference>
<dbReference type="GO" id="GO:0004674">
    <property type="term" value="F:protein serine/threonine kinase activity"/>
    <property type="evidence" value="ECO:0007669"/>
    <property type="project" value="UniProtKB-EC"/>
</dbReference>
<sequence length="659" mass="71647">MAVPAAPWLLLPFLLLAPSLAAAAVSEADALIAFKSTLSGAGAGASAALANWVPGTSPCSGNRTLWRGVLCDEGGRVLGLQLESMSLSGALTLDPLVDLPALRTLSFKNNSFAGPIPDLAKLGALKMIYLSRNRFSGPIADELFDKMRSLRKVHLSHNAFSGPIPSSVAGLSKLLELGLDDNAFEGAIPDLEQKGLTFVNLSHNQLEGPIPKGLSRFNASMFEGNKNLCGRPLDVSCDITQSQSPRSPAKKKISPTLLVVIIVIGVLALLSIVGLFVFILSSRRRRQLDEANLVHLQSAETKKFDAPEANKVDRGAAEYRGGAAKKAHKEDHGKLSFVREGSQSFEIEDLLRASAEVLGSGNFGSSYKATLFDGPAVVVKRFREMNGVGREDFQEHMRRLGRLSHPNLLPLVAYLYRKEEKLLITDYIPNGSLAHMLHGNRGSNLPPLDWPARLKVIKGVARGLAYLYEELPMLTVPHGHLKSSNVLLDDSFEPILTDYALLPVMNRSHASQVMVAFKSPECAQHGKPSKKSDIWSFGILILEILTGKFPANYLRQGNAGTDLASWVNSVVREEWTGEVFDTAMKGTKNGEGEMLKLLQIGLGCCEADVERRWELGVVLNKIEELRERESDGENSSFDGEGGYSSKGMTEDDFSFSTNN</sequence>
<feature type="signal peptide" evidence="21">
    <location>
        <begin position="1"/>
        <end position="23"/>
    </location>
</feature>
<proteinExistence type="inferred from homology"/>
<dbReference type="InterPro" id="IPR011009">
    <property type="entry name" value="Kinase-like_dom_sf"/>
</dbReference>
<dbReference type="Pfam" id="PF07714">
    <property type="entry name" value="PK_Tyr_Ser-Thr"/>
    <property type="match status" value="1"/>
</dbReference>
<keyword evidence="16" id="KW-0325">Glycoprotein</keyword>
<evidence type="ECO:0000256" key="3">
    <source>
        <dbReference type="ARBA" id="ARBA00012513"/>
    </source>
</evidence>
<evidence type="ECO:0000256" key="1">
    <source>
        <dbReference type="ARBA" id="ARBA00004167"/>
    </source>
</evidence>
<dbReference type="Proteomes" id="UP000092600">
    <property type="component" value="Unassembled WGS sequence"/>
</dbReference>
<evidence type="ECO:0000256" key="16">
    <source>
        <dbReference type="ARBA" id="ARBA00023180"/>
    </source>
</evidence>
<dbReference type="FunFam" id="1.10.510.10:FF:000480">
    <property type="entry name" value="Pollen receptor-like kinase 1"/>
    <property type="match status" value="1"/>
</dbReference>
<evidence type="ECO:0000256" key="21">
    <source>
        <dbReference type="SAM" id="SignalP"/>
    </source>
</evidence>
<feature type="region of interest" description="Disordered" evidence="19">
    <location>
        <begin position="628"/>
        <end position="659"/>
    </location>
</feature>
<keyword evidence="8 21" id="KW-0732">Signal</keyword>
<comment type="catalytic activity">
    <reaction evidence="18">
        <text>L-seryl-[protein] + ATP = O-phospho-L-seryl-[protein] + ADP + H(+)</text>
        <dbReference type="Rhea" id="RHEA:17989"/>
        <dbReference type="Rhea" id="RHEA-COMP:9863"/>
        <dbReference type="Rhea" id="RHEA-COMP:11604"/>
        <dbReference type="ChEBI" id="CHEBI:15378"/>
        <dbReference type="ChEBI" id="CHEBI:29999"/>
        <dbReference type="ChEBI" id="CHEBI:30616"/>
        <dbReference type="ChEBI" id="CHEBI:83421"/>
        <dbReference type="ChEBI" id="CHEBI:456216"/>
        <dbReference type="EC" id="2.7.11.1"/>
    </reaction>
</comment>
<dbReference type="PROSITE" id="PS50011">
    <property type="entry name" value="PROTEIN_KINASE_DOM"/>
    <property type="match status" value="1"/>
</dbReference>
<dbReference type="SUPFAM" id="SSF52058">
    <property type="entry name" value="L domain-like"/>
    <property type="match status" value="1"/>
</dbReference>
<dbReference type="Pfam" id="PF13855">
    <property type="entry name" value="LRR_8"/>
    <property type="match status" value="1"/>
</dbReference>
<comment type="catalytic activity">
    <reaction evidence="17">
        <text>L-threonyl-[protein] + ATP = O-phospho-L-threonyl-[protein] + ADP + H(+)</text>
        <dbReference type="Rhea" id="RHEA:46608"/>
        <dbReference type="Rhea" id="RHEA-COMP:11060"/>
        <dbReference type="Rhea" id="RHEA-COMP:11605"/>
        <dbReference type="ChEBI" id="CHEBI:15378"/>
        <dbReference type="ChEBI" id="CHEBI:30013"/>
        <dbReference type="ChEBI" id="CHEBI:30616"/>
        <dbReference type="ChEBI" id="CHEBI:61977"/>
        <dbReference type="ChEBI" id="CHEBI:456216"/>
        <dbReference type="EC" id="2.7.11.1"/>
    </reaction>
</comment>
<dbReference type="Pfam" id="PF08263">
    <property type="entry name" value="LRRNT_2"/>
    <property type="match status" value="1"/>
</dbReference>
<evidence type="ECO:0000256" key="14">
    <source>
        <dbReference type="ARBA" id="ARBA00023136"/>
    </source>
</evidence>
<gene>
    <name evidence="23" type="ORF">ACMD2_10189</name>
</gene>
<evidence type="ECO:0000256" key="6">
    <source>
        <dbReference type="ARBA" id="ARBA00022679"/>
    </source>
</evidence>
<evidence type="ECO:0000256" key="18">
    <source>
        <dbReference type="ARBA" id="ARBA00048679"/>
    </source>
</evidence>
<dbReference type="GO" id="GO:0005524">
    <property type="term" value="F:ATP binding"/>
    <property type="evidence" value="ECO:0007669"/>
    <property type="project" value="UniProtKB-KW"/>
</dbReference>
<evidence type="ECO:0000256" key="13">
    <source>
        <dbReference type="ARBA" id="ARBA00022989"/>
    </source>
</evidence>
<evidence type="ECO:0000256" key="8">
    <source>
        <dbReference type="ARBA" id="ARBA00022729"/>
    </source>
</evidence>
<comment type="subcellular location">
    <subcellularLocation>
        <location evidence="1">Membrane</location>
        <topology evidence="1">Single-pass membrane protein</topology>
    </subcellularLocation>
</comment>
<dbReference type="EMBL" id="LSRQ01004409">
    <property type="protein sequence ID" value="OAY69481.1"/>
    <property type="molecule type" value="Genomic_DNA"/>
</dbReference>
<keyword evidence="7 20" id="KW-0812">Transmembrane</keyword>
<feature type="domain" description="Protein kinase" evidence="22">
    <location>
        <begin position="352"/>
        <end position="625"/>
    </location>
</feature>
<keyword evidence="11 23" id="KW-0418">Kinase</keyword>
<evidence type="ECO:0000256" key="9">
    <source>
        <dbReference type="ARBA" id="ARBA00022737"/>
    </source>
</evidence>
<dbReference type="InterPro" id="IPR000719">
    <property type="entry name" value="Prot_kinase_dom"/>
</dbReference>
<dbReference type="Gene3D" id="3.30.200.20">
    <property type="entry name" value="Phosphorylase Kinase, domain 1"/>
    <property type="match status" value="1"/>
</dbReference>
<dbReference type="CDD" id="cd12087">
    <property type="entry name" value="TM_EGFR-like"/>
    <property type="match status" value="1"/>
</dbReference>
<evidence type="ECO:0000256" key="11">
    <source>
        <dbReference type="ARBA" id="ARBA00022777"/>
    </source>
</evidence>
<keyword evidence="9" id="KW-0677">Repeat</keyword>
<evidence type="ECO:0000256" key="12">
    <source>
        <dbReference type="ARBA" id="ARBA00022840"/>
    </source>
</evidence>
<feature type="transmembrane region" description="Helical" evidence="20">
    <location>
        <begin position="257"/>
        <end position="280"/>
    </location>
</feature>
<keyword evidence="14 20" id="KW-0472">Membrane</keyword>
<dbReference type="FunFam" id="3.80.10.10:FF:000400">
    <property type="entry name" value="Nuclear pore complex protein NUP107"/>
    <property type="match status" value="1"/>
</dbReference>
<organism evidence="23 24">
    <name type="scientific">Ananas comosus</name>
    <name type="common">Pineapple</name>
    <name type="synonym">Ananas ananas</name>
    <dbReference type="NCBI Taxonomy" id="4615"/>
    <lineage>
        <taxon>Eukaryota</taxon>
        <taxon>Viridiplantae</taxon>
        <taxon>Streptophyta</taxon>
        <taxon>Embryophyta</taxon>
        <taxon>Tracheophyta</taxon>
        <taxon>Spermatophyta</taxon>
        <taxon>Magnoliopsida</taxon>
        <taxon>Liliopsida</taxon>
        <taxon>Poales</taxon>
        <taxon>Bromeliaceae</taxon>
        <taxon>Bromelioideae</taxon>
        <taxon>Ananas</taxon>
    </lineage>
</organism>
<dbReference type="EC" id="2.7.11.1" evidence="3"/>
<accession>A0A199UXY7</accession>
<evidence type="ECO:0000313" key="23">
    <source>
        <dbReference type="EMBL" id="OAY69481.1"/>
    </source>
</evidence>
<keyword evidence="13 20" id="KW-1133">Transmembrane helix</keyword>
<evidence type="ECO:0000256" key="4">
    <source>
        <dbReference type="ARBA" id="ARBA00022553"/>
    </source>
</evidence>
<name>A0A199UXY7_ANACO</name>
<evidence type="ECO:0000259" key="22">
    <source>
        <dbReference type="PROSITE" id="PS50011"/>
    </source>
</evidence>
<keyword evidence="6" id="KW-0808">Transferase</keyword>
<dbReference type="PANTHER" id="PTHR48007">
    <property type="entry name" value="LEUCINE-RICH REPEAT RECEPTOR-LIKE PROTEIN KINASE PXC1"/>
    <property type="match status" value="1"/>
</dbReference>
<evidence type="ECO:0000313" key="24">
    <source>
        <dbReference type="Proteomes" id="UP000092600"/>
    </source>
</evidence>
<keyword evidence="15 23" id="KW-0675">Receptor</keyword>
<feature type="chain" id="PRO_5008508180" description="non-specific serine/threonine protein kinase" evidence="21">
    <location>
        <begin position="24"/>
        <end position="659"/>
    </location>
</feature>
<dbReference type="InterPro" id="IPR013210">
    <property type="entry name" value="LRR_N_plant-typ"/>
</dbReference>
<comment type="similarity">
    <text evidence="2">Belongs to the protein kinase superfamily. Ser/Thr protein kinase family.</text>
</comment>
<evidence type="ECO:0000256" key="5">
    <source>
        <dbReference type="ARBA" id="ARBA00022614"/>
    </source>
</evidence>
<evidence type="ECO:0000256" key="20">
    <source>
        <dbReference type="SAM" id="Phobius"/>
    </source>
</evidence>
<evidence type="ECO:0000256" key="7">
    <source>
        <dbReference type="ARBA" id="ARBA00022692"/>
    </source>
</evidence>
<evidence type="ECO:0000256" key="15">
    <source>
        <dbReference type="ARBA" id="ARBA00023170"/>
    </source>
</evidence>
<keyword evidence="12" id="KW-0067">ATP-binding</keyword>
<evidence type="ECO:0000256" key="19">
    <source>
        <dbReference type="SAM" id="MobiDB-lite"/>
    </source>
</evidence>
<evidence type="ECO:0000256" key="17">
    <source>
        <dbReference type="ARBA" id="ARBA00047899"/>
    </source>
</evidence>
<dbReference type="InterPro" id="IPR046959">
    <property type="entry name" value="PRK1-6/SRF4-like"/>
</dbReference>
<dbReference type="InterPro" id="IPR001611">
    <property type="entry name" value="Leu-rich_rpt"/>
</dbReference>
<dbReference type="FunFam" id="3.30.200.20:FF:000307">
    <property type="entry name" value="pollen receptor-like kinase 1"/>
    <property type="match status" value="1"/>
</dbReference>
<dbReference type="Gene3D" id="3.80.10.10">
    <property type="entry name" value="Ribonuclease Inhibitor"/>
    <property type="match status" value="2"/>
</dbReference>
<comment type="caution">
    <text evidence="23">The sequence shown here is derived from an EMBL/GenBank/DDBJ whole genome shotgun (WGS) entry which is preliminary data.</text>
</comment>
<reference evidence="23 24" key="1">
    <citation type="journal article" date="2016" name="DNA Res.">
        <title>The draft genome of MD-2 pineapple using hybrid error correction of long reads.</title>
        <authorList>
            <person name="Redwan R.M."/>
            <person name="Saidin A."/>
            <person name="Kumar S.V."/>
        </authorList>
    </citation>
    <scope>NUCLEOTIDE SEQUENCE [LARGE SCALE GENOMIC DNA]</scope>
    <source>
        <strain evidence="24">cv. MD2</strain>
        <tissue evidence="23">Leaf</tissue>
    </source>
</reference>
<evidence type="ECO:0000256" key="10">
    <source>
        <dbReference type="ARBA" id="ARBA00022741"/>
    </source>
</evidence>
<dbReference type="STRING" id="4615.A0A199UXY7"/>
<dbReference type="GO" id="GO:0016020">
    <property type="term" value="C:membrane"/>
    <property type="evidence" value="ECO:0007669"/>
    <property type="project" value="UniProtKB-SubCell"/>
</dbReference>
<dbReference type="Gene3D" id="1.10.510.10">
    <property type="entry name" value="Transferase(Phosphotransferase) domain 1"/>
    <property type="match status" value="1"/>
</dbReference>
<keyword evidence="10" id="KW-0547">Nucleotide-binding</keyword>
<dbReference type="PANTHER" id="PTHR48007:SF64">
    <property type="entry name" value="POLLEN RECEPTOR-LIKE KINASE 1"/>
    <property type="match status" value="1"/>
</dbReference>
<evidence type="ECO:0000256" key="2">
    <source>
        <dbReference type="ARBA" id="ARBA00008684"/>
    </source>
</evidence>
<protein>
    <recommendedName>
        <fullName evidence="3">non-specific serine/threonine protein kinase</fullName>
        <ecNumber evidence="3">2.7.11.1</ecNumber>
    </recommendedName>
</protein>
<keyword evidence="5" id="KW-0433">Leucine-rich repeat</keyword>
<dbReference type="Pfam" id="PF00560">
    <property type="entry name" value="LRR_1"/>
    <property type="match status" value="1"/>
</dbReference>
<dbReference type="InterPro" id="IPR032675">
    <property type="entry name" value="LRR_dom_sf"/>
</dbReference>
<dbReference type="AlphaFoldDB" id="A0A199UXY7"/>